<feature type="compositionally biased region" description="Low complexity" evidence="1">
    <location>
        <begin position="1441"/>
        <end position="1467"/>
    </location>
</feature>
<feature type="region of interest" description="Disordered" evidence="1">
    <location>
        <begin position="850"/>
        <end position="1050"/>
    </location>
</feature>
<evidence type="ECO:0008006" key="4">
    <source>
        <dbReference type="Google" id="ProtNLM"/>
    </source>
</evidence>
<feature type="compositionally biased region" description="Polar residues" evidence="1">
    <location>
        <begin position="1214"/>
        <end position="1226"/>
    </location>
</feature>
<sequence length="1555" mass="167681">MESSRSRMAGHGSTGTAAQPRRMGANVTTPSDFTPSLSRRARKAAENAAMPPSDVPSSRNASKIPQTSSLRTPAQAHGRKPSLGSHGHFWGSNSSNGSEDALSSVASSSGPSSRSQETSKQPRNVLRRKHPRVTPEPPSIPYHSRNSSMRTDSSSSVPRSNVSLDIPQDANMDRKFTPSPAGFPAPQRPEPPATNAQPASVYPELDRYRDFEPQESYRNYYAEVPYPISTDLPPPTPLFSSTSSQHSAFSGSPSTRYSESPGGGPYSRDTTPTSMSSQSPGLVAPMRLPASRPKQSSPADTRPPVTRRRAGSASKEVRDDITEPEGLSMVRESVNSSSSTSTVRDATLREQRQKRLLASRAPSPPPRMSSEKFKKTRDPEPAPTRKAHEPSKSVPVISPTFRLASNARQTGESSGAPTPRPTPPTRPSREGTPDLHSQVGLPVPIVHSNLSSTQLSERRRSGLIPSSNTAASSRSNTPSQSDRPQQLPQPRVGREATPVPQGAGSGPTTQTAKPDPRKPPRTPSPSVSSAFKSRFPLFSRKNKSISEAAPANASEKKERPPRKGPAAGTGHEGYGRLGHIRRRSGSMTNNPRAMPGTMSSQESLASSQSVDPFLAERMSPVVIAGGSIIENRNVSFDASRTASEQNLALPRPSIGSRNNSGLSLSSQEDRNTLWPSAMPHIPAPGPSMGLRRPSDSSDSEGLNMKPTLALRRSLQRLQNADQGNMRLPQPIVIRSGVTTPAMTSHDTSILSDDSLYDQRRTQGLAKIDAAHPPPKKLLKKPKSPRKWSLFGRSTTQSASKTKESETPKPVAAPAGGQKKSVAFYTMMDASEQEEVLPDVKQVLREAQAPTACLPAPQVPNQQRTPAPREQPRADREKTVQAKPPRAPQVSKSTPAVAPKVEPRKSLVQPTRITPAPTTAASSTKPPTTRSNRLPQVGRIPKVGTTRADSSKSFSRPFNRTSMHQQPPPTAQASAAEFVAKGPSPTQSLTSASEPKTEEAKTVEKVEDNPSSAYRLSRDVPSEASRSQNEFLSFPPRKDSEGTSTTSSSCSGLLSYSDATAVIPGPNAPLAEDEVWDEYNDLMGEEALRVPPSAGSSQGKPFHLEMWGRHLANEKNTQLESPTIDAYVESDCETEFEAEAQDEPAPMSSSGYSSGLTAKIDETLESIGGPASSFSISDFVSGYGDRNNSLNSQSQLQRTSTASSQKARVIRDSHASGSSQGSDDNSAVSQVNLRVGSMTVSKWLTFGHVLFSPVRDELIPMTGSLKRHSILVIDGLGNDDWSFYAAETYPAATFFNLSPRSPLPTESQASSSTAPLSPPNHHQIQYKSHMDRFPFGSQSFTSVVYRFPSAVPESHYRNIVSEARRVLKPGGYMELSILDIDLNNMGNRGRRAVRQLKERVHTRSPNVSLGSSSDLLLRLLGRKGFTDIKTCRLGVPVASALAPSESSTSASSSTRSGPRSGPTRSTSGKAKRDTRSLAEIISDDGPIADESITKMVAKVGRWWYDRCYESVAPAPGGRSMWSDPALLAECEEWRTTLKLMVCHARMPDARGRLASI</sequence>
<dbReference type="InterPro" id="IPR029063">
    <property type="entry name" value="SAM-dependent_MTases_sf"/>
</dbReference>
<dbReference type="Proteomes" id="UP001600888">
    <property type="component" value="Unassembled WGS sequence"/>
</dbReference>
<feature type="region of interest" description="Disordered" evidence="1">
    <location>
        <begin position="1441"/>
        <end position="1477"/>
    </location>
</feature>
<feature type="compositionally biased region" description="Low complexity" evidence="1">
    <location>
        <begin position="1041"/>
        <end position="1050"/>
    </location>
</feature>
<feature type="region of interest" description="Disordered" evidence="1">
    <location>
        <begin position="1187"/>
        <end position="1226"/>
    </location>
</feature>
<feature type="compositionally biased region" description="Basic and acidic residues" evidence="1">
    <location>
        <begin position="994"/>
        <end position="1007"/>
    </location>
</feature>
<feature type="region of interest" description="Disordered" evidence="1">
    <location>
        <begin position="1301"/>
        <end position="1321"/>
    </location>
</feature>
<evidence type="ECO:0000256" key="1">
    <source>
        <dbReference type="SAM" id="MobiDB-lite"/>
    </source>
</evidence>
<accession>A0ABR4FA21</accession>
<feature type="compositionally biased region" description="Polar residues" evidence="1">
    <location>
        <begin position="55"/>
        <end position="72"/>
    </location>
</feature>
<dbReference type="Gene3D" id="3.40.50.150">
    <property type="entry name" value="Vaccinia Virus protein VP39"/>
    <property type="match status" value="1"/>
</dbReference>
<keyword evidence="3" id="KW-1185">Reference proteome</keyword>
<feature type="compositionally biased region" description="Low complexity" evidence="1">
    <location>
        <begin position="465"/>
        <end position="479"/>
    </location>
</feature>
<feature type="compositionally biased region" description="Basic residues" evidence="1">
    <location>
        <begin position="773"/>
        <end position="785"/>
    </location>
</feature>
<gene>
    <name evidence="2" type="ORF">FJTKL_12928</name>
</gene>
<feature type="compositionally biased region" description="Low complexity" evidence="1">
    <location>
        <begin position="144"/>
        <end position="163"/>
    </location>
</feature>
<dbReference type="EMBL" id="JBAWTH010000006">
    <property type="protein sequence ID" value="KAL2291552.1"/>
    <property type="molecule type" value="Genomic_DNA"/>
</dbReference>
<organism evidence="2 3">
    <name type="scientific">Diaporthe vaccinii</name>
    <dbReference type="NCBI Taxonomy" id="105482"/>
    <lineage>
        <taxon>Eukaryota</taxon>
        <taxon>Fungi</taxon>
        <taxon>Dikarya</taxon>
        <taxon>Ascomycota</taxon>
        <taxon>Pezizomycotina</taxon>
        <taxon>Sordariomycetes</taxon>
        <taxon>Sordariomycetidae</taxon>
        <taxon>Diaporthales</taxon>
        <taxon>Diaporthaceae</taxon>
        <taxon>Diaporthe</taxon>
        <taxon>Diaporthe eres species complex</taxon>
    </lineage>
</organism>
<dbReference type="EMBL" id="JBAWTH010000006">
    <property type="protein sequence ID" value="KAL2291553.1"/>
    <property type="molecule type" value="Genomic_DNA"/>
</dbReference>
<feature type="region of interest" description="Disordered" evidence="1">
    <location>
        <begin position="647"/>
        <end position="702"/>
    </location>
</feature>
<evidence type="ECO:0000313" key="3">
    <source>
        <dbReference type="Proteomes" id="UP001600888"/>
    </source>
</evidence>
<feature type="compositionally biased region" description="Polar residues" evidence="1">
    <location>
        <begin position="26"/>
        <end position="37"/>
    </location>
</feature>
<feature type="compositionally biased region" description="Low complexity" evidence="1">
    <location>
        <begin position="333"/>
        <end position="343"/>
    </location>
</feature>
<proteinExistence type="predicted"/>
<dbReference type="SUPFAM" id="SSF53335">
    <property type="entry name" value="S-adenosyl-L-methionine-dependent methyltransferases"/>
    <property type="match status" value="1"/>
</dbReference>
<feature type="compositionally biased region" description="Low complexity" evidence="1">
    <location>
        <begin position="103"/>
        <end position="119"/>
    </location>
</feature>
<feature type="compositionally biased region" description="Polar residues" evidence="1">
    <location>
        <begin position="983"/>
        <end position="992"/>
    </location>
</feature>
<feature type="compositionally biased region" description="Polar residues" evidence="1">
    <location>
        <begin position="946"/>
        <end position="963"/>
    </location>
</feature>
<feature type="region of interest" description="Disordered" evidence="1">
    <location>
        <begin position="1133"/>
        <end position="1153"/>
    </location>
</feature>
<feature type="compositionally biased region" description="Low complexity" evidence="1">
    <location>
        <begin position="909"/>
        <end position="930"/>
    </location>
</feature>
<feature type="compositionally biased region" description="Pro residues" evidence="1">
    <location>
        <begin position="181"/>
        <end position="192"/>
    </location>
</feature>
<feature type="compositionally biased region" description="Basic and acidic residues" evidence="1">
    <location>
        <begin position="869"/>
        <end position="879"/>
    </location>
</feature>
<feature type="compositionally biased region" description="Basic and acidic residues" evidence="1">
    <location>
        <begin position="369"/>
        <end position="380"/>
    </location>
</feature>
<feature type="region of interest" description="Disordered" evidence="1">
    <location>
        <begin position="1"/>
        <end position="604"/>
    </location>
</feature>
<evidence type="ECO:0000313" key="2">
    <source>
        <dbReference type="EMBL" id="KAL2291553.1"/>
    </source>
</evidence>
<feature type="compositionally biased region" description="Polar residues" evidence="1">
    <location>
        <begin position="1187"/>
        <end position="1205"/>
    </location>
</feature>
<feature type="compositionally biased region" description="Low complexity" evidence="1">
    <location>
        <begin position="653"/>
        <end position="666"/>
    </location>
</feature>
<feature type="region of interest" description="Disordered" evidence="1">
    <location>
        <begin position="765"/>
        <end position="817"/>
    </location>
</feature>
<protein>
    <recommendedName>
        <fullName evidence="4">Methyltransferase type 11 domain-containing protein</fullName>
    </recommendedName>
</protein>
<comment type="caution">
    <text evidence="2">The sequence shown here is derived from an EMBL/GenBank/DDBJ whole genome shotgun (WGS) entry which is preliminary data.</text>
</comment>
<feature type="compositionally biased region" description="Polar residues" evidence="1">
    <location>
        <begin position="268"/>
        <end position="280"/>
    </location>
</feature>
<feature type="compositionally biased region" description="Low complexity" evidence="1">
    <location>
        <begin position="238"/>
        <end position="252"/>
    </location>
</feature>
<reference evidence="2 3" key="1">
    <citation type="submission" date="2024-03" db="EMBL/GenBank/DDBJ databases">
        <title>A high-quality draft genome sequence of Diaporthe vaccinii, a causative agent of upright dieback and viscid rot disease in cranberry plants.</title>
        <authorList>
            <person name="Sarrasin M."/>
            <person name="Lang B.F."/>
            <person name="Burger G."/>
        </authorList>
    </citation>
    <scope>NUCLEOTIDE SEQUENCE [LARGE SCALE GENOMIC DNA]</scope>
    <source>
        <strain evidence="2 3">IS7</strain>
    </source>
</reference>
<feature type="compositionally biased region" description="Polar residues" evidence="1">
    <location>
        <begin position="406"/>
        <end position="416"/>
    </location>
</feature>
<name>A0ABR4FA21_9PEZI</name>